<dbReference type="Proteomes" id="UP000197619">
    <property type="component" value="Unassembled WGS sequence"/>
</dbReference>
<dbReference type="GO" id="GO:1900746">
    <property type="term" value="P:regulation of vascular endothelial growth factor signaling pathway"/>
    <property type="evidence" value="ECO:0007669"/>
    <property type="project" value="TreeGrafter"/>
</dbReference>
<keyword evidence="7" id="KW-1185">Reference proteome</keyword>
<dbReference type="InterPro" id="IPR008952">
    <property type="entry name" value="Tetraspanin_EC2_sf"/>
</dbReference>
<gene>
    <name evidence="6" type="primary">CD63</name>
    <name evidence="6" type="ORF">RLOC_00009396</name>
</gene>
<comment type="subcellular location">
    <subcellularLocation>
        <location evidence="1">Membrane</location>
        <topology evidence="1">Multi-pass membrane protein</topology>
    </subcellularLocation>
</comment>
<evidence type="ECO:0000313" key="6">
    <source>
        <dbReference type="EMBL" id="OWK49820.1"/>
    </source>
</evidence>
<keyword evidence="3 5" id="KW-1133">Transmembrane helix</keyword>
<dbReference type="Pfam" id="PF00335">
    <property type="entry name" value="Tetraspanin"/>
    <property type="match status" value="1"/>
</dbReference>
<dbReference type="PANTHER" id="PTHR19282">
    <property type="entry name" value="TETRASPANIN"/>
    <property type="match status" value="1"/>
</dbReference>
<feature type="transmembrane region" description="Helical" evidence="5">
    <location>
        <begin position="136"/>
        <end position="156"/>
    </location>
</feature>
<keyword evidence="4 5" id="KW-0472">Membrane</keyword>
<feature type="transmembrane region" description="Helical" evidence="5">
    <location>
        <begin position="12"/>
        <end position="33"/>
    </location>
</feature>
<dbReference type="PANTHER" id="PTHR19282:SF456">
    <property type="entry name" value="CD63 MOLECULE"/>
    <property type="match status" value="1"/>
</dbReference>
<evidence type="ECO:0000256" key="2">
    <source>
        <dbReference type="ARBA" id="ARBA00022692"/>
    </source>
</evidence>
<protein>
    <submittedName>
        <fullName evidence="6">CD63 antigen</fullName>
    </submittedName>
</protein>
<organism evidence="6 7">
    <name type="scientific">Lonchura striata</name>
    <name type="common">white-rumped munia</name>
    <dbReference type="NCBI Taxonomy" id="40157"/>
    <lineage>
        <taxon>Eukaryota</taxon>
        <taxon>Metazoa</taxon>
        <taxon>Chordata</taxon>
        <taxon>Craniata</taxon>
        <taxon>Vertebrata</taxon>
        <taxon>Euteleostomi</taxon>
        <taxon>Archelosauria</taxon>
        <taxon>Archosauria</taxon>
        <taxon>Dinosauria</taxon>
        <taxon>Saurischia</taxon>
        <taxon>Theropoda</taxon>
        <taxon>Coelurosauria</taxon>
        <taxon>Aves</taxon>
        <taxon>Neognathae</taxon>
        <taxon>Neoaves</taxon>
        <taxon>Telluraves</taxon>
        <taxon>Australaves</taxon>
        <taxon>Passeriformes</taxon>
        <taxon>Passeroidea</taxon>
        <taxon>Estrildidae</taxon>
        <taxon>Estrildinae</taxon>
        <taxon>Lonchura</taxon>
    </lineage>
</organism>
<sequence>MAAEGALKCVKFLVFFFSFVFCFTVLLSLIFLLELAAAVTGYVFKNKVHGLVEDGLWAAVRGYEGDAALSATVDGIQRELSCCGVNNYTDWASVGSFGANDSVPSSCCRQPGASCNLRPTPATVFAKGCLPSLEAWVGRNVVVLAAMALGVAFFEVRDPRDG</sequence>
<keyword evidence="2 5" id="KW-0812">Transmembrane</keyword>
<evidence type="ECO:0000256" key="4">
    <source>
        <dbReference type="ARBA" id="ARBA00023136"/>
    </source>
</evidence>
<dbReference type="SUPFAM" id="SSF48652">
    <property type="entry name" value="Tetraspanin"/>
    <property type="match status" value="1"/>
</dbReference>
<dbReference type="Gene3D" id="1.10.1450.10">
    <property type="entry name" value="Tetraspanin"/>
    <property type="match status" value="1"/>
</dbReference>
<feature type="non-terminal residue" evidence="6">
    <location>
        <position position="162"/>
    </location>
</feature>
<comment type="caution">
    <text evidence="6">The sequence shown here is derived from an EMBL/GenBank/DDBJ whole genome shotgun (WGS) entry which is preliminary data.</text>
</comment>
<evidence type="ECO:0000256" key="5">
    <source>
        <dbReference type="SAM" id="Phobius"/>
    </source>
</evidence>
<proteinExistence type="predicted"/>
<name>A0A218U8I4_9PASE</name>
<evidence type="ECO:0000256" key="1">
    <source>
        <dbReference type="ARBA" id="ARBA00004141"/>
    </source>
</evidence>
<accession>A0A218U8I4</accession>
<dbReference type="InterPro" id="IPR018499">
    <property type="entry name" value="Tetraspanin/Peripherin"/>
</dbReference>
<reference evidence="6 7" key="1">
    <citation type="submission" date="2017-05" db="EMBL/GenBank/DDBJ databases">
        <title>Genome of assembly of the Bengalese finch, Lonchura striata domestica.</title>
        <authorList>
            <person name="Colquitt B.M."/>
            <person name="Brainard M.S."/>
        </authorList>
    </citation>
    <scope>NUCLEOTIDE SEQUENCE [LARGE SCALE GENOMIC DNA]</scope>
    <source>
        <strain evidence="6">White83orange57</strain>
    </source>
</reference>
<dbReference type="GO" id="GO:0005886">
    <property type="term" value="C:plasma membrane"/>
    <property type="evidence" value="ECO:0007669"/>
    <property type="project" value="TreeGrafter"/>
</dbReference>
<evidence type="ECO:0000313" key="7">
    <source>
        <dbReference type="Proteomes" id="UP000197619"/>
    </source>
</evidence>
<evidence type="ECO:0000256" key="3">
    <source>
        <dbReference type="ARBA" id="ARBA00022989"/>
    </source>
</evidence>
<dbReference type="AlphaFoldDB" id="A0A218U8I4"/>
<dbReference type="EMBL" id="MUZQ01000698">
    <property type="protein sequence ID" value="OWK49820.1"/>
    <property type="molecule type" value="Genomic_DNA"/>
</dbReference>